<dbReference type="PANTHER" id="PTHR22939:SF129">
    <property type="entry name" value="SERINE PROTEASE HTRA2, MITOCHONDRIAL"/>
    <property type="match status" value="1"/>
</dbReference>
<keyword evidence="3 6" id="KW-0378">Hydrolase</keyword>
<dbReference type="InterPro" id="IPR001940">
    <property type="entry name" value="Peptidase_S1C"/>
</dbReference>
<dbReference type="InterPro" id="IPR036034">
    <property type="entry name" value="PDZ_sf"/>
</dbReference>
<dbReference type="GO" id="GO:0004252">
    <property type="term" value="F:serine-type endopeptidase activity"/>
    <property type="evidence" value="ECO:0007669"/>
    <property type="project" value="InterPro"/>
</dbReference>
<evidence type="ECO:0000256" key="4">
    <source>
        <dbReference type="SAM" id="MobiDB-lite"/>
    </source>
</evidence>
<comment type="similarity">
    <text evidence="1">Belongs to the peptidase S1C family.</text>
</comment>
<gene>
    <name evidence="6" type="primary">mucD_2</name>
    <name evidence="6" type="ORF">FF011L_17250</name>
</gene>
<evidence type="ECO:0000259" key="5">
    <source>
        <dbReference type="PROSITE" id="PS50106"/>
    </source>
</evidence>
<protein>
    <submittedName>
        <fullName evidence="6">Putative periplasmic serine endoprotease DegP-like</fullName>
        <ecNumber evidence="6">3.4.21.107</ecNumber>
    </submittedName>
</protein>
<dbReference type="GO" id="GO:0006508">
    <property type="term" value="P:proteolysis"/>
    <property type="evidence" value="ECO:0007669"/>
    <property type="project" value="UniProtKB-KW"/>
</dbReference>
<dbReference type="SMART" id="SM00228">
    <property type="entry name" value="PDZ"/>
    <property type="match status" value="1"/>
</dbReference>
<dbReference type="SUPFAM" id="SSF50494">
    <property type="entry name" value="Trypsin-like serine proteases"/>
    <property type="match status" value="2"/>
</dbReference>
<accession>A0A517MDJ8</accession>
<proteinExistence type="inferred from homology"/>
<dbReference type="InterPro" id="IPR043504">
    <property type="entry name" value="Peptidase_S1_PA_chymotrypsin"/>
</dbReference>
<organism evidence="6 7">
    <name type="scientific">Roseimaritima multifibrata</name>
    <dbReference type="NCBI Taxonomy" id="1930274"/>
    <lineage>
        <taxon>Bacteria</taxon>
        <taxon>Pseudomonadati</taxon>
        <taxon>Planctomycetota</taxon>
        <taxon>Planctomycetia</taxon>
        <taxon>Pirellulales</taxon>
        <taxon>Pirellulaceae</taxon>
        <taxon>Roseimaritima</taxon>
    </lineage>
</organism>
<dbReference type="PRINTS" id="PR00834">
    <property type="entry name" value="PROTEASES2C"/>
</dbReference>
<evidence type="ECO:0000313" key="6">
    <source>
        <dbReference type="EMBL" id="QDS92970.1"/>
    </source>
</evidence>
<evidence type="ECO:0000313" key="7">
    <source>
        <dbReference type="Proteomes" id="UP000320672"/>
    </source>
</evidence>
<dbReference type="SUPFAM" id="SSF50156">
    <property type="entry name" value="PDZ domain-like"/>
    <property type="match status" value="1"/>
</dbReference>
<dbReference type="EMBL" id="CP036262">
    <property type="protein sequence ID" value="QDS92970.1"/>
    <property type="molecule type" value="Genomic_DNA"/>
</dbReference>
<dbReference type="InterPro" id="IPR001478">
    <property type="entry name" value="PDZ"/>
</dbReference>
<feature type="region of interest" description="Disordered" evidence="4">
    <location>
        <begin position="288"/>
        <end position="308"/>
    </location>
</feature>
<dbReference type="InterPro" id="IPR009003">
    <property type="entry name" value="Peptidase_S1_PA"/>
</dbReference>
<dbReference type="PANTHER" id="PTHR22939">
    <property type="entry name" value="SERINE PROTEASE FAMILY S1C HTRA-RELATED"/>
    <property type="match status" value="1"/>
</dbReference>
<dbReference type="PROSITE" id="PS50106">
    <property type="entry name" value="PDZ"/>
    <property type="match status" value="1"/>
</dbReference>
<evidence type="ECO:0000256" key="1">
    <source>
        <dbReference type="ARBA" id="ARBA00010541"/>
    </source>
</evidence>
<dbReference type="Gene3D" id="2.40.10.10">
    <property type="entry name" value="Trypsin-like serine proteases"/>
    <property type="match status" value="3"/>
</dbReference>
<dbReference type="RefSeq" id="WP_218933081.1">
    <property type="nucleotide sequence ID" value="NZ_CP036262.1"/>
</dbReference>
<dbReference type="Pfam" id="PF13365">
    <property type="entry name" value="Trypsin_2"/>
    <property type="match status" value="1"/>
</dbReference>
<dbReference type="Gene3D" id="2.30.42.10">
    <property type="match status" value="1"/>
</dbReference>
<dbReference type="AlphaFoldDB" id="A0A517MDJ8"/>
<evidence type="ECO:0000256" key="3">
    <source>
        <dbReference type="ARBA" id="ARBA00022801"/>
    </source>
</evidence>
<feature type="domain" description="PDZ" evidence="5">
    <location>
        <begin position="469"/>
        <end position="537"/>
    </location>
</feature>
<sequence>MKNGHQQLLQAVFNRRVLLASGFIYAGLAILTAFPAIAVAAPPAATIANLSLDTPDFESTQLDRFETQIHQTYGKVQHATVGLGSGSGVVVSPDGLVLTVAHVANHPGRRLRVTFSDGKRAWASVLGTCDELDIAVAKINGDGPWPSVAISRVDLPPVGSWLLKVGYPVSFSHGKPPAVRVGQLLRDHGDAFISDCPIMGGDSGGPIFDLEGNLVGISSRCQDKINYNVHVPLSRFYNNWEQLCSGVELTKFHDGKLFPKRPRWEEGYGQSLAAQKIPFPGEIASETYAARKPATPATTNRRRSPPLPLGRQDAIYLKGLAVAQQAAHKVTSQVLVDDVPAASGTLLWDAPISKHQSFIATKASLLGIRPQNQQISVRLPGEKKPRAATWVGDDSRTDLAILAIDYQPEWASESDSTDEVNATKTREVQPGVPVLTVTTGGKSLVGFVSATPRSFSLRQPPLVRNRAMLGVSVSGDADGVRITNLVEDSGAAKAGLEVGDIVLRLDGKAVHSADELVSVIALLGVGDTIEIHLKRDTEARQVTATLGAFTLPAGQRNQYDNWGGGPFSDRRFEIPHVLPHDTPLPPEECGSPLVDHHGQVLGVNISRALRTTSYALPIEDVWHTIERLQQL</sequence>
<dbReference type="EC" id="3.4.21.107" evidence="6"/>
<keyword evidence="7" id="KW-1185">Reference proteome</keyword>
<name>A0A517MDJ8_9BACT</name>
<dbReference type="KEGG" id="rml:FF011L_17250"/>
<dbReference type="Pfam" id="PF13180">
    <property type="entry name" value="PDZ_2"/>
    <property type="match status" value="1"/>
</dbReference>
<evidence type="ECO:0000256" key="2">
    <source>
        <dbReference type="ARBA" id="ARBA00022670"/>
    </source>
</evidence>
<reference evidence="6 7" key="1">
    <citation type="submission" date="2019-02" db="EMBL/GenBank/DDBJ databases">
        <title>Deep-cultivation of Planctomycetes and their phenomic and genomic characterization uncovers novel biology.</title>
        <authorList>
            <person name="Wiegand S."/>
            <person name="Jogler M."/>
            <person name="Boedeker C."/>
            <person name="Pinto D."/>
            <person name="Vollmers J."/>
            <person name="Rivas-Marin E."/>
            <person name="Kohn T."/>
            <person name="Peeters S.H."/>
            <person name="Heuer A."/>
            <person name="Rast P."/>
            <person name="Oberbeckmann S."/>
            <person name="Bunk B."/>
            <person name="Jeske O."/>
            <person name="Meyerdierks A."/>
            <person name="Storesund J.E."/>
            <person name="Kallscheuer N."/>
            <person name="Luecker S."/>
            <person name="Lage O.M."/>
            <person name="Pohl T."/>
            <person name="Merkel B.J."/>
            <person name="Hornburger P."/>
            <person name="Mueller R.-W."/>
            <person name="Bruemmer F."/>
            <person name="Labrenz M."/>
            <person name="Spormann A.M."/>
            <person name="Op den Camp H."/>
            <person name="Overmann J."/>
            <person name="Amann R."/>
            <person name="Jetten M.S.M."/>
            <person name="Mascher T."/>
            <person name="Medema M.H."/>
            <person name="Devos D.P."/>
            <person name="Kaster A.-K."/>
            <person name="Ovreas L."/>
            <person name="Rohde M."/>
            <person name="Galperin M.Y."/>
            <person name="Jogler C."/>
        </authorList>
    </citation>
    <scope>NUCLEOTIDE SEQUENCE [LARGE SCALE GENOMIC DNA]</scope>
    <source>
        <strain evidence="6 7">FF011L</strain>
    </source>
</reference>
<dbReference type="Proteomes" id="UP000320672">
    <property type="component" value="Chromosome"/>
</dbReference>
<keyword evidence="2 6" id="KW-0645">Protease</keyword>